<dbReference type="InterPro" id="IPR035906">
    <property type="entry name" value="MetI-like_sf"/>
</dbReference>
<feature type="domain" description="ABC transmembrane type-1" evidence="10">
    <location>
        <begin position="85"/>
        <end position="269"/>
    </location>
</feature>
<evidence type="ECO:0000256" key="9">
    <source>
        <dbReference type="RuleBase" id="RU363032"/>
    </source>
</evidence>
<feature type="transmembrane region" description="Helical" evidence="9">
    <location>
        <begin position="131"/>
        <end position="149"/>
    </location>
</feature>
<evidence type="ECO:0000256" key="5">
    <source>
        <dbReference type="ARBA" id="ARBA00022692"/>
    </source>
</evidence>
<evidence type="ECO:0000313" key="13">
    <source>
        <dbReference type="Proteomes" id="UP000185494"/>
    </source>
</evidence>
<feature type="transmembrane region" description="Helical" evidence="9">
    <location>
        <begin position="195"/>
        <end position="216"/>
    </location>
</feature>
<sequence>MSDTQVIGATRRSSSSLSDRSLARAARALLPGRLNLGKARRFVSPLVIVLLWQAASMAGLISPRTLAAPSTVIASAWELTLSGELPHHLLVSLGRVALGLAIGVTAGTAFALIAGLSKLGEEIVDAPLQMLRTLPFLALVPLFILWFGIGETPKIALVALGTSFPVYLTLFAGIRGVDPKLMEAGKVFGLDQRGMIRHVILPGALPSGIVGLRYAIGTAWLSLVIAEQINATSGIGYLINDARDFLRTDVIVVGLVVYALLGLGADALMRLVERRTLAWRPSLIKA</sequence>
<comment type="function">
    <text evidence="8">Probably part of an ABC transporter complex. Probably responsible for the translocation of the substrate across the membrane.</text>
</comment>
<evidence type="ECO:0000259" key="10">
    <source>
        <dbReference type="PROSITE" id="PS50928"/>
    </source>
</evidence>
<dbReference type="PANTHER" id="PTHR30151:SF38">
    <property type="entry name" value="ALIPHATIC SULFONATES TRANSPORT PERMEASE PROTEIN SSUC-RELATED"/>
    <property type="match status" value="1"/>
</dbReference>
<evidence type="ECO:0000313" key="12">
    <source>
        <dbReference type="EMBL" id="MDT8331818.1"/>
    </source>
</evidence>
<keyword evidence="3 9" id="KW-0813">Transport</keyword>
<dbReference type="SUPFAM" id="SSF161098">
    <property type="entry name" value="MetI-like"/>
    <property type="match status" value="1"/>
</dbReference>
<dbReference type="Pfam" id="PF00528">
    <property type="entry name" value="BPD_transp_1"/>
    <property type="match status" value="1"/>
</dbReference>
<organism evidence="11 13">
    <name type="scientific">Roseomonas gilardii</name>
    <dbReference type="NCBI Taxonomy" id="257708"/>
    <lineage>
        <taxon>Bacteria</taxon>
        <taxon>Pseudomonadati</taxon>
        <taxon>Pseudomonadota</taxon>
        <taxon>Alphaproteobacteria</taxon>
        <taxon>Acetobacterales</taxon>
        <taxon>Roseomonadaceae</taxon>
        <taxon>Roseomonas</taxon>
    </lineage>
</organism>
<dbReference type="Gene3D" id="1.10.3720.10">
    <property type="entry name" value="MetI-like"/>
    <property type="match status" value="1"/>
</dbReference>
<dbReference type="EMBL" id="JAVVDO010000018">
    <property type="protein sequence ID" value="MDT8331818.1"/>
    <property type="molecule type" value="Genomic_DNA"/>
</dbReference>
<keyword evidence="4" id="KW-1003">Cell membrane</keyword>
<dbReference type="InterPro" id="IPR000515">
    <property type="entry name" value="MetI-like"/>
</dbReference>
<dbReference type="PROSITE" id="PS50928">
    <property type="entry name" value="ABC_TM1"/>
    <property type="match status" value="1"/>
</dbReference>
<dbReference type="FunFam" id="1.10.3720.10:FF:000003">
    <property type="entry name" value="Aliphatic sulfonate ABC transporter permease"/>
    <property type="match status" value="1"/>
</dbReference>
<evidence type="ECO:0000256" key="3">
    <source>
        <dbReference type="ARBA" id="ARBA00022448"/>
    </source>
</evidence>
<feature type="transmembrane region" description="Helical" evidence="9">
    <location>
        <begin position="155"/>
        <end position="174"/>
    </location>
</feature>
<name>A0A1L7AGY8_9PROT</name>
<keyword evidence="7 9" id="KW-0472">Membrane</keyword>
<dbReference type="EMBL" id="CP015583">
    <property type="protein sequence ID" value="APT58057.1"/>
    <property type="molecule type" value="Genomic_DNA"/>
</dbReference>
<dbReference type="KEGG" id="rgi:RGI145_13960"/>
<evidence type="ECO:0000256" key="7">
    <source>
        <dbReference type="ARBA" id="ARBA00023136"/>
    </source>
</evidence>
<accession>A0A1L7AGY8</accession>
<comment type="subcellular location">
    <subcellularLocation>
        <location evidence="1 9">Cell membrane</location>
        <topology evidence="1 9">Multi-pass membrane protein</topology>
    </subcellularLocation>
</comment>
<feature type="transmembrane region" description="Helical" evidence="9">
    <location>
        <begin position="96"/>
        <end position="119"/>
    </location>
</feature>
<dbReference type="STRING" id="257708.RGI145_13960"/>
<feature type="transmembrane region" description="Helical" evidence="9">
    <location>
        <begin position="42"/>
        <end position="61"/>
    </location>
</feature>
<reference evidence="12 14" key="2">
    <citation type="journal article" date="2019" name="Microb. Pathog.">
        <title>Comparison of VITEK 2, MALDI-TOF MS, 16S rRNA gene sequencing, and whole-genome sequencing for identification of Roseomonas mucosa.</title>
        <authorList>
            <person name="Rudolph W.W."/>
            <person name="Gunzer F."/>
            <person name="Trauth M."/>
            <person name="Bunk B."/>
            <person name="Bigge R."/>
            <person name="Schrottner P."/>
        </authorList>
    </citation>
    <scope>NUCLEOTIDE SEQUENCE [LARGE SCALE GENOMIC DNA]</scope>
    <source>
        <strain evidence="12 14">DSM 103800</strain>
    </source>
</reference>
<evidence type="ECO:0000313" key="14">
    <source>
        <dbReference type="Proteomes" id="UP001258945"/>
    </source>
</evidence>
<dbReference type="RefSeq" id="WP_075798837.1">
    <property type="nucleotide sequence ID" value="NZ_CP015583.1"/>
</dbReference>
<dbReference type="GO" id="GO:0042918">
    <property type="term" value="P:alkanesulfonate transmembrane transport"/>
    <property type="evidence" value="ECO:0007669"/>
    <property type="project" value="UniProtKB-ARBA"/>
</dbReference>
<evidence type="ECO:0000313" key="11">
    <source>
        <dbReference type="EMBL" id="APT58057.1"/>
    </source>
</evidence>
<reference evidence="12" key="3">
    <citation type="submission" date="2023-09" db="EMBL/GenBank/DDBJ databases">
        <authorList>
            <person name="Schober I."/>
            <person name="Bunk B."/>
        </authorList>
    </citation>
    <scope>NUCLEOTIDE SEQUENCE</scope>
    <source>
        <strain evidence="12">DSM 103800</strain>
    </source>
</reference>
<comment type="similarity">
    <text evidence="2 9">Belongs to the binding-protein-dependent transport system permease family.</text>
</comment>
<dbReference type="Proteomes" id="UP000185494">
    <property type="component" value="Chromosome 1"/>
</dbReference>
<keyword evidence="14" id="KW-1185">Reference proteome</keyword>
<dbReference type="GO" id="GO:0005886">
    <property type="term" value="C:plasma membrane"/>
    <property type="evidence" value="ECO:0007669"/>
    <property type="project" value="UniProtKB-SubCell"/>
</dbReference>
<keyword evidence="6 9" id="KW-1133">Transmembrane helix</keyword>
<protein>
    <submittedName>
        <fullName evidence="11 12">ABC transporter permease</fullName>
    </submittedName>
</protein>
<proteinExistence type="inferred from homology"/>
<keyword evidence="5 9" id="KW-0812">Transmembrane</keyword>
<evidence type="ECO:0000256" key="4">
    <source>
        <dbReference type="ARBA" id="ARBA00022475"/>
    </source>
</evidence>
<evidence type="ECO:0000256" key="1">
    <source>
        <dbReference type="ARBA" id="ARBA00004651"/>
    </source>
</evidence>
<evidence type="ECO:0000256" key="6">
    <source>
        <dbReference type="ARBA" id="ARBA00022989"/>
    </source>
</evidence>
<dbReference type="CDD" id="cd06261">
    <property type="entry name" value="TM_PBP2"/>
    <property type="match status" value="1"/>
</dbReference>
<evidence type="ECO:0000256" key="8">
    <source>
        <dbReference type="ARBA" id="ARBA00056719"/>
    </source>
</evidence>
<dbReference type="AlphaFoldDB" id="A0A1L7AGY8"/>
<dbReference type="PANTHER" id="PTHR30151">
    <property type="entry name" value="ALKANE SULFONATE ABC TRANSPORTER-RELATED, MEMBRANE SUBUNIT"/>
    <property type="match status" value="1"/>
</dbReference>
<feature type="transmembrane region" description="Helical" evidence="9">
    <location>
        <begin position="250"/>
        <end position="272"/>
    </location>
</feature>
<reference evidence="11 13" key="1">
    <citation type="submission" date="2016-05" db="EMBL/GenBank/DDBJ databases">
        <title>Complete Genome and Methylome Analysis of Psychrotrophic Bacterial Isolates from Antarctic Lake Untersee.</title>
        <authorList>
            <person name="Fomenkov A."/>
            <person name="Akimov V.N."/>
            <person name="Vasilyeva L.V."/>
            <person name="Andersen D."/>
            <person name="Vincze T."/>
            <person name="Roberts R.J."/>
        </authorList>
    </citation>
    <scope>NUCLEOTIDE SEQUENCE [LARGE SCALE GENOMIC DNA]</scope>
    <source>
        <strain evidence="11 13">U14-5</strain>
    </source>
</reference>
<evidence type="ECO:0000256" key="2">
    <source>
        <dbReference type="ARBA" id="ARBA00009306"/>
    </source>
</evidence>
<gene>
    <name evidence="11" type="ORF">RGI145_13960</name>
    <name evidence="12" type="ORF">RQ831_12205</name>
</gene>
<dbReference type="eggNOG" id="COG0600">
    <property type="taxonomic scope" value="Bacteria"/>
</dbReference>
<dbReference type="Proteomes" id="UP001258945">
    <property type="component" value="Unassembled WGS sequence"/>
</dbReference>